<gene>
    <name evidence="5" type="ORF">T9R20_05225</name>
</gene>
<evidence type="ECO:0000259" key="4">
    <source>
        <dbReference type="Pfam" id="PF01593"/>
    </source>
</evidence>
<dbReference type="RefSeq" id="WP_322411487.1">
    <property type="nucleotide sequence ID" value="NZ_CP139779.1"/>
</dbReference>
<keyword evidence="6" id="KW-1185">Reference proteome</keyword>
<dbReference type="PRINTS" id="PR00757">
    <property type="entry name" value="AMINEOXDASEF"/>
</dbReference>
<keyword evidence="3 5" id="KW-0560">Oxidoreductase</keyword>
<evidence type="ECO:0000256" key="3">
    <source>
        <dbReference type="ARBA" id="ARBA00023002"/>
    </source>
</evidence>
<evidence type="ECO:0000313" key="5">
    <source>
        <dbReference type="EMBL" id="WQB71369.1"/>
    </source>
</evidence>
<proteinExistence type="inferred from homology"/>
<dbReference type="Pfam" id="PF01593">
    <property type="entry name" value="Amino_oxidase"/>
    <property type="match status" value="1"/>
</dbReference>
<dbReference type="InterPro" id="IPR050703">
    <property type="entry name" value="Flavin_MAO"/>
</dbReference>
<dbReference type="SUPFAM" id="SSF54373">
    <property type="entry name" value="FAD-linked reductases, C-terminal domain"/>
    <property type="match status" value="1"/>
</dbReference>
<dbReference type="Proteomes" id="UP001324533">
    <property type="component" value="Chromosome"/>
</dbReference>
<evidence type="ECO:0000256" key="1">
    <source>
        <dbReference type="ARBA" id="ARBA00001974"/>
    </source>
</evidence>
<dbReference type="PANTHER" id="PTHR43563">
    <property type="entry name" value="AMINE OXIDASE"/>
    <property type="match status" value="1"/>
</dbReference>
<comment type="similarity">
    <text evidence="2">Belongs to the flavin monoamine oxidase family.</text>
</comment>
<dbReference type="GO" id="GO:0016491">
    <property type="term" value="F:oxidoreductase activity"/>
    <property type="evidence" value="ECO:0007669"/>
    <property type="project" value="UniProtKB-KW"/>
</dbReference>
<organism evidence="5 6">
    <name type="scientific">Microbacterium invictum</name>
    <dbReference type="NCBI Taxonomy" id="515415"/>
    <lineage>
        <taxon>Bacteria</taxon>
        <taxon>Bacillati</taxon>
        <taxon>Actinomycetota</taxon>
        <taxon>Actinomycetes</taxon>
        <taxon>Micrococcales</taxon>
        <taxon>Microbacteriaceae</taxon>
        <taxon>Microbacterium</taxon>
    </lineage>
</organism>
<comment type="cofactor">
    <cofactor evidence="1">
        <name>FAD</name>
        <dbReference type="ChEBI" id="CHEBI:57692"/>
    </cofactor>
</comment>
<sequence length="457" mass="50509">MTDPTTDVLTRDVVIVGAGAAGLTAANELRKAGLSVAVLEARDRVGGRLHTDVIDGAMLEVGGQWVSPDQEALIETLEDLGLETYSRYREGDSVYINADGELTRFTGEIFPVPEATEKVIVELIERLDRMVAEIDPDRPWEHPDAEELDRISFERWLADQTDDVEARDNIALFIAGAMLTKPPHAFSTLQALLMAASAGSFSHLVDADFILDKRVVGGLQQVPLLLAERLGADVFLDQPVRRIEWTGGGVTVASDRMTVRARFVILALAPVLYPRISFSPPLPRLQHQMHQHISMGFVIKVHAVYDRPFWREQGLSATAFSPYELCHEAYDNTNHGDERGTLVGFVSDRLADDVFCLSAEERKGRILESLSHYYGPDAKNPVVYYESDWGTEEWTRGAYAASFDLGGLARYGADQREPVGPIHFACSDMAGLGYQHVDGAIRMGRLVATRIVEEARG</sequence>
<dbReference type="PANTHER" id="PTHR43563:SF1">
    <property type="entry name" value="AMINE OXIDASE [FLAVIN-CONTAINING] B"/>
    <property type="match status" value="1"/>
</dbReference>
<dbReference type="Gene3D" id="3.50.50.60">
    <property type="entry name" value="FAD/NAD(P)-binding domain"/>
    <property type="match status" value="1"/>
</dbReference>
<dbReference type="InterPro" id="IPR001613">
    <property type="entry name" value="Flavin_amine_oxidase"/>
</dbReference>
<evidence type="ECO:0000313" key="6">
    <source>
        <dbReference type="Proteomes" id="UP001324533"/>
    </source>
</evidence>
<dbReference type="SUPFAM" id="SSF51905">
    <property type="entry name" value="FAD/NAD(P)-binding domain"/>
    <property type="match status" value="1"/>
</dbReference>
<accession>A0ABZ0VD11</accession>
<evidence type="ECO:0000256" key="2">
    <source>
        <dbReference type="ARBA" id="ARBA00005995"/>
    </source>
</evidence>
<protein>
    <submittedName>
        <fullName evidence="5">NAD(P)/FAD-dependent oxidoreductase</fullName>
        <ecNumber evidence="5">1.-.-.-</ecNumber>
    </submittedName>
</protein>
<dbReference type="EC" id="1.-.-.-" evidence="5"/>
<dbReference type="EMBL" id="CP139779">
    <property type="protein sequence ID" value="WQB71369.1"/>
    <property type="molecule type" value="Genomic_DNA"/>
</dbReference>
<reference evidence="5 6" key="1">
    <citation type="submission" date="2023-06" db="EMBL/GenBank/DDBJ databases">
        <title>Rock-solubilizing bacteria, Microbacterium invictum, promotes re-establishment of vegetation in rocky wasteland by accelerating rock bio-weathering and reshaping soil bacterial community.</title>
        <authorList>
            <person name="Liu C."/>
        </authorList>
    </citation>
    <scope>NUCLEOTIDE SEQUENCE [LARGE SCALE GENOMIC DNA]</scope>
    <source>
        <strain evidence="5 6">X-18</strain>
    </source>
</reference>
<dbReference type="InterPro" id="IPR036188">
    <property type="entry name" value="FAD/NAD-bd_sf"/>
</dbReference>
<feature type="domain" description="Amine oxidase" evidence="4">
    <location>
        <begin position="21"/>
        <end position="451"/>
    </location>
</feature>
<name>A0ABZ0VD11_9MICO</name>
<dbReference type="InterPro" id="IPR002937">
    <property type="entry name" value="Amino_oxidase"/>
</dbReference>